<dbReference type="SUPFAM" id="SSF50891">
    <property type="entry name" value="Cyclophilin-like"/>
    <property type="match status" value="1"/>
</dbReference>
<evidence type="ECO:0000313" key="7">
    <source>
        <dbReference type="Proteomes" id="UP000198762"/>
    </source>
</evidence>
<dbReference type="GO" id="GO:0003755">
    <property type="term" value="F:peptidyl-prolyl cis-trans isomerase activity"/>
    <property type="evidence" value="ECO:0007669"/>
    <property type="project" value="UniProtKB-UniRule"/>
</dbReference>
<feature type="domain" description="PPIase cyclophilin-type" evidence="5">
    <location>
        <begin position="55"/>
        <end position="205"/>
    </location>
</feature>
<dbReference type="PRINTS" id="PR00153">
    <property type="entry name" value="CSAPPISMRASE"/>
</dbReference>
<comment type="catalytic activity">
    <reaction evidence="4">
        <text>[protein]-peptidylproline (omega=180) = [protein]-peptidylproline (omega=0)</text>
        <dbReference type="Rhea" id="RHEA:16237"/>
        <dbReference type="Rhea" id="RHEA-COMP:10747"/>
        <dbReference type="Rhea" id="RHEA-COMP:10748"/>
        <dbReference type="ChEBI" id="CHEBI:83833"/>
        <dbReference type="ChEBI" id="CHEBI:83834"/>
        <dbReference type="EC" id="5.2.1.8"/>
    </reaction>
</comment>
<keyword evidence="7" id="KW-1185">Reference proteome</keyword>
<evidence type="ECO:0000256" key="4">
    <source>
        <dbReference type="RuleBase" id="RU363019"/>
    </source>
</evidence>
<dbReference type="EC" id="5.2.1.8" evidence="4"/>
<evidence type="ECO:0000259" key="5">
    <source>
        <dbReference type="PROSITE" id="PS50072"/>
    </source>
</evidence>
<dbReference type="InterPro" id="IPR020892">
    <property type="entry name" value="Cyclophilin-type_PPIase_CS"/>
</dbReference>
<keyword evidence="3 4" id="KW-0413">Isomerase</keyword>
<feature type="chain" id="PRO_5011330628" description="Peptidyl-prolyl cis-trans isomerase" evidence="4">
    <location>
        <begin position="36"/>
        <end position="210"/>
    </location>
</feature>
<protein>
    <recommendedName>
        <fullName evidence="4">Peptidyl-prolyl cis-trans isomerase</fullName>
        <shortName evidence="4">PPIase</shortName>
        <ecNumber evidence="4">5.2.1.8</ecNumber>
    </recommendedName>
</protein>
<dbReference type="Pfam" id="PF00160">
    <property type="entry name" value="Pro_isomerase"/>
    <property type="match status" value="1"/>
</dbReference>
<dbReference type="AlphaFoldDB" id="A0A1H9YA34"/>
<dbReference type="InterPro" id="IPR002130">
    <property type="entry name" value="Cyclophilin-type_PPIase_dom"/>
</dbReference>
<dbReference type="STRING" id="430453.SAMN04487962_10150"/>
<organism evidence="6 7">
    <name type="scientific">Marinobacter segnicrescens</name>
    <dbReference type="NCBI Taxonomy" id="430453"/>
    <lineage>
        <taxon>Bacteria</taxon>
        <taxon>Pseudomonadati</taxon>
        <taxon>Pseudomonadota</taxon>
        <taxon>Gammaproteobacteria</taxon>
        <taxon>Pseudomonadales</taxon>
        <taxon>Marinobacteraceae</taxon>
        <taxon>Marinobacter</taxon>
    </lineage>
</organism>
<dbReference type="RefSeq" id="WP_091848231.1">
    <property type="nucleotide sequence ID" value="NZ_FOHZ01000001.1"/>
</dbReference>
<name>A0A1H9YA34_9GAMM</name>
<dbReference type="Gene3D" id="2.40.100.10">
    <property type="entry name" value="Cyclophilin-like"/>
    <property type="match status" value="1"/>
</dbReference>
<gene>
    <name evidence="6" type="ORF">SAMN04487962_10150</name>
</gene>
<proteinExistence type="inferred from homology"/>
<keyword evidence="4" id="KW-0732">Signal</keyword>
<feature type="signal peptide" evidence="4">
    <location>
        <begin position="1"/>
        <end position="35"/>
    </location>
</feature>
<evidence type="ECO:0000313" key="6">
    <source>
        <dbReference type="EMBL" id="SES65806.1"/>
    </source>
</evidence>
<accession>A0A1H9YA34</accession>
<evidence type="ECO:0000256" key="3">
    <source>
        <dbReference type="ARBA" id="ARBA00023235"/>
    </source>
</evidence>
<evidence type="ECO:0000256" key="2">
    <source>
        <dbReference type="ARBA" id="ARBA00023110"/>
    </source>
</evidence>
<sequence length="210" mass="22994">MDFCPRPKCFPLFSSALYLVFAAMVALVTTFPAHAQQSGVSDKALPEVRVSTTEGAFNIRLRPDFAPKTVANFLQYVDDGFYDGTLFHRVIPGFMVQAGGFDQDMNRKDTRDPVENESRQTAKNLRGTIAMARTANPDSATAQFFINLVDNPHLDATRARPGYTVFGSVTEGMGVVDAIGKVSTTRRNGMGDVPVEPVVIESVRRIDNGQ</sequence>
<dbReference type="InterPro" id="IPR029000">
    <property type="entry name" value="Cyclophilin-like_dom_sf"/>
</dbReference>
<dbReference type="InterPro" id="IPR044665">
    <property type="entry name" value="E_coli_cyclophilin_A-like"/>
</dbReference>
<comment type="function">
    <text evidence="4">PPIases accelerate the folding of proteins. It catalyzes the cis-trans isomerization of proline imidic peptide bonds in oligopeptides.</text>
</comment>
<dbReference type="Proteomes" id="UP000198762">
    <property type="component" value="Unassembled WGS sequence"/>
</dbReference>
<keyword evidence="2 4" id="KW-0697">Rotamase</keyword>
<dbReference type="PROSITE" id="PS50072">
    <property type="entry name" value="CSA_PPIASE_2"/>
    <property type="match status" value="1"/>
</dbReference>
<dbReference type="EMBL" id="FOHZ01000001">
    <property type="protein sequence ID" value="SES65806.1"/>
    <property type="molecule type" value="Genomic_DNA"/>
</dbReference>
<comment type="similarity">
    <text evidence="1 4">Belongs to the cyclophilin-type PPIase family.</text>
</comment>
<dbReference type="OrthoDB" id="9807797at2"/>
<dbReference type="GO" id="GO:0006457">
    <property type="term" value="P:protein folding"/>
    <property type="evidence" value="ECO:0007669"/>
    <property type="project" value="InterPro"/>
</dbReference>
<reference evidence="7" key="1">
    <citation type="submission" date="2016-10" db="EMBL/GenBank/DDBJ databases">
        <authorList>
            <person name="Varghese N."/>
            <person name="Submissions S."/>
        </authorList>
    </citation>
    <scope>NUCLEOTIDE SEQUENCE [LARGE SCALE GENOMIC DNA]</scope>
    <source>
        <strain evidence="7">CGMCC 1.6489</strain>
    </source>
</reference>
<dbReference type="PROSITE" id="PS00170">
    <property type="entry name" value="CSA_PPIASE_1"/>
    <property type="match status" value="1"/>
</dbReference>
<dbReference type="PANTHER" id="PTHR43246">
    <property type="entry name" value="PEPTIDYL-PROLYL CIS-TRANS ISOMERASE CYP38, CHLOROPLASTIC"/>
    <property type="match status" value="1"/>
</dbReference>
<evidence type="ECO:0000256" key="1">
    <source>
        <dbReference type="ARBA" id="ARBA00007365"/>
    </source>
</evidence>